<dbReference type="Pfam" id="PF01124">
    <property type="entry name" value="MAPEG"/>
    <property type="match status" value="1"/>
</dbReference>
<reference evidence="6 7" key="1">
    <citation type="submission" date="2023-09" db="EMBL/GenBank/DDBJ databases">
        <title>Thioclava shenzhenensis sp. nov., a multidrug resistant bacteria-antagonizing species isolated from coastal seawater.</title>
        <authorList>
            <person name="Long M."/>
        </authorList>
    </citation>
    <scope>NUCLEOTIDE SEQUENCE [LARGE SCALE GENOMIC DNA]</scope>
    <source>
        <strain evidence="6 7">FTW29</strain>
    </source>
</reference>
<feature type="transmembrane region" description="Helical" evidence="5">
    <location>
        <begin position="6"/>
        <end position="22"/>
    </location>
</feature>
<dbReference type="SUPFAM" id="SSF161084">
    <property type="entry name" value="MAPEG domain-like"/>
    <property type="match status" value="1"/>
</dbReference>
<keyword evidence="7" id="KW-1185">Reference proteome</keyword>
<evidence type="ECO:0000256" key="1">
    <source>
        <dbReference type="ARBA" id="ARBA00004370"/>
    </source>
</evidence>
<evidence type="ECO:0000256" key="3">
    <source>
        <dbReference type="ARBA" id="ARBA00022989"/>
    </source>
</evidence>
<comment type="subcellular location">
    <subcellularLocation>
        <location evidence="1">Membrane</location>
    </subcellularLocation>
</comment>
<feature type="transmembrane region" description="Helical" evidence="5">
    <location>
        <begin position="112"/>
        <end position="129"/>
    </location>
</feature>
<protein>
    <submittedName>
        <fullName evidence="6">MAPEG family protein</fullName>
    </submittedName>
</protein>
<dbReference type="Proteomes" id="UP001623290">
    <property type="component" value="Chromosome"/>
</dbReference>
<evidence type="ECO:0000313" key="7">
    <source>
        <dbReference type="Proteomes" id="UP001623290"/>
    </source>
</evidence>
<accession>A0ABZ1DW41</accession>
<feature type="transmembrane region" description="Helical" evidence="5">
    <location>
        <begin position="64"/>
        <end position="92"/>
    </location>
</feature>
<sequence>MTPELYALAATVLIHLAAVLWSQRSLEADIGKEGNLGTRENLEARLSEKTLRLRRALSNHTENIGPFVIAVVMVQFTGTNGWLSALCAWVYVAARALYLPAYAFGWVPWRSVIFLAGLAATLVMILSAIL</sequence>
<keyword evidence="2 5" id="KW-0812">Transmembrane</keyword>
<dbReference type="EMBL" id="CP135443">
    <property type="protein sequence ID" value="WRY32698.1"/>
    <property type="molecule type" value="Genomic_DNA"/>
</dbReference>
<gene>
    <name evidence="6" type="ORF">RPE78_08205</name>
</gene>
<keyword evidence="4 5" id="KW-0472">Membrane</keyword>
<keyword evidence="3 5" id="KW-1133">Transmembrane helix</keyword>
<proteinExistence type="predicted"/>
<evidence type="ECO:0000313" key="6">
    <source>
        <dbReference type="EMBL" id="WRY32698.1"/>
    </source>
</evidence>
<dbReference type="InterPro" id="IPR023352">
    <property type="entry name" value="MAPEG-like_dom_sf"/>
</dbReference>
<dbReference type="PANTHER" id="PTHR35371:SF1">
    <property type="entry name" value="BLR7753 PROTEIN"/>
    <property type="match status" value="1"/>
</dbReference>
<evidence type="ECO:0000256" key="4">
    <source>
        <dbReference type="ARBA" id="ARBA00023136"/>
    </source>
</evidence>
<evidence type="ECO:0000256" key="2">
    <source>
        <dbReference type="ARBA" id="ARBA00022692"/>
    </source>
</evidence>
<evidence type="ECO:0000256" key="5">
    <source>
        <dbReference type="SAM" id="Phobius"/>
    </source>
</evidence>
<dbReference type="PANTHER" id="PTHR35371">
    <property type="entry name" value="INNER MEMBRANE PROTEIN"/>
    <property type="match status" value="1"/>
</dbReference>
<dbReference type="Gene3D" id="1.20.120.550">
    <property type="entry name" value="Membrane associated eicosanoid/glutathione metabolism-like domain"/>
    <property type="match status" value="1"/>
</dbReference>
<dbReference type="InterPro" id="IPR001129">
    <property type="entry name" value="Membr-assoc_MAPEG"/>
</dbReference>
<organism evidence="6 7">
    <name type="scientific">Thioclava litoralis</name>
    <dbReference type="NCBI Taxonomy" id="3076557"/>
    <lineage>
        <taxon>Bacteria</taxon>
        <taxon>Pseudomonadati</taxon>
        <taxon>Pseudomonadota</taxon>
        <taxon>Alphaproteobacteria</taxon>
        <taxon>Rhodobacterales</taxon>
        <taxon>Paracoccaceae</taxon>
        <taxon>Thioclava</taxon>
    </lineage>
</organism>
<name>A0ABZ1DW41_9RHOB</name>
<dbReference type="RefSeq" id="WP_339109021.1">
    <property type="nucleotide sequence ID" value="NZ_CP135443.1"/>
</dbReference>